<sequence>MRVAISIATDPTSESKWSGGGGELYSDGAKFPSEVIEYARDGAPEEIVEIVERIGCLIDRLWSIESKLICLPEKIDHLCQAFITSI</sequence>
<dbReference type="AlphaFoldDB" id="A0A6J6DHP5"/>
<accession>A0A6J6DHP5</accession>
<gene>
    <name evidence="2" type="ORF">UFOPK1650_00282</name>
</gene>
<dbReference type="EMBL" id="CAEZTJ010000022">
    <property type="protein sequence ID" value="CAB4562736.1"/>
    <property type="molecule type" value="Genomic_DNA"/>
</dbReference>
<evidence type="ECO:0000313" key="2">
    <source>
        <dbReference type="EMBL" id="CAB4562736.1"/>
    </source>
</evidence>
<protein>
    <submittedName>
        <fullName evidence="2">Unannotated protein</fullName>
    </submittedName>
</protein>
<proteinExistence type="predicted"/>
<organism evidence="2">
    <name type="scientific">freshwater metagenome</name>
    <dbReference type="NCBI Taxonomy" id="449393"/>
    <lineage>
        <taxon>unclassified sequences</taxon>
        <taxon>metagenomes</taxon>
        <taxon>ecological metagenomes</taxon>
    </lineage>
</organism>
<evidence type="ECO:0000256" key="1">
    <source>
        <dbReference type="SAM" id="MobiDB-lite"/>
    </source>
</evidence>
<reference evidence="2" key="1">
    <citation type="submission" date="2020-05" db="EMBL/GenBank/DDBJ databases">
        <authorList>
            <person name="Chiriac C."/>
            <person name="Salcher M."/>
            <person name="Ghai R."/>
            <person name="Kavagutti S V."/>
        </authorList>
    </citation>
    <scope>NUCLEOTIDE SEQUENCE</scope>
</reference>
<feature type="region of interest" description="Disordered" evidence="1">
    <location>
        <begin position="1"/>
        <end position="21"/>
    </location>
</feature>
<name>A0A6J6DHP5_9ZZZZ</name>